<dbReference type="AlphaFoldDB" id="A0A5P8VXL5"/>
<gene>
    <name evidence="1" type="ORF">GXM_02591</name>
</gene>
<organism evidence="1 2">
    <name type="scientific">Nostoc sphaeroides CCNUC1</name>
    <dbReference type="NCBI Taxonomy" id="2653204"/>
    <lineage>
        <taxon>Bacteria</taxon>
        <taxon>Bacillati</taxon>
        <taxon>Cyanobacteriota</taxon>
        <taxon>Cyanophyceae</taxon>
        <taxon>Nostocales</taxon>
        <taxon>Nostocaceae</taxon>
        <taxon>Nostoc</taxon>
    </lineage>
</organism>
<evidence type="ECO:0000313" key="1">
    <source>
        <dbReference type="EMBL" id="QFS45114.1"/>
    </source>
</evidence>
<protein>
    <recommendedName>
        <fullName evidence="3">DUF29 domain-containing protein</fullName>
    </recommendedName>
</protein>
<accession>A0A5P8VXL5</accession>
<proteinExistence type="predicted"/>
<dbReference type="KEGG" id="nsh:GXM_02591"/>
<sequence>MLNLGLDKLLWLMTQELWDLRKSILDGRYEDALLIVDELELMSRKSYIRNIRSFLIRLIIHLIKNQVEQRLTNSWVASISGSILEIQDLNLQDNKTSHYVKPGEWDDLLYPAFDAAIKPASAEILNGLYTSKRLLAIVDKSQILEVAKAFLDLTYTNSQKSLPGAIDEILRELPGGKEWEEGQ</sequence>
<dbReference type="PANTHER" id="PTHR34235:SF1">
    <property type="entry name" value="SLR0416 PROTEIN"/>
    <property type="match status" value="1"/>
</dbReference>
<dbReference type="PANTHER" id="PTHR34235">
    <property type="entry name" value="SLR1203 PROTEIN-RELATED"/>
    <property type="match status" value="1"/>
</dbReference>
<dbReference type="InterPro" id="IPR002636">
    <property type="entry name" value="DUF29"/>
</dbReference>
<name>A0A5P8VXL5_9NOSO</name>
<evidence type="ECO:0008006" key="3">
    <source>
        <dbReference type="Google" id="ProtNLM"/>
    </source>
</evidence>
<dbReference type="Proteomes" id="UP000326678">
    <property type="component" value="Chromosome Gxm1"/>
</dbReference>
<dbReference type="EMBL" id="CP045226">
    <property type="protein sequence ID" value="QFS45114.1"/>
    <property type="molecule type" value="Genomic_DNA"/>
</dbReference>
<reference evidence="1 2" key="1">
    <citation type="submission" date="2019-10" db="EMBL/GenBank/DDBJ databases">
        <title>Genomic and transcriptomic insights into the perfect genentic adaptation of a filamentous nitrogen-fixing cyanobacterium to rice fields.</title>
        <authorList>
            <person name="Chen Z."/>
        </authorList>
    </citation>
    <scope>NUCLEOTIDE SEQUENCE [LARGE SCALE GENOMIC DNA]</scope>
    <source>
        <strain evidence="1">CCNUC1</strain>
    </source>
</reference>
<dbReference type="Gene3D" id="1.20.1220.20">
    <property type="entry name" value="Uncharcterised protein PF01724"/>
    <property type="match status" value="1"/>
</dbReference>
<dbReference type="Pfam" id="PF01724">
    <property type="entry name" value="DUF29"/>
    <property type="match status" value="1"/>
</dbReference>
<evidence type="ECO:0000313" key="2">
    <source>
        <dbReference type="Proteomes" id="UP000326678"/>
    </source>
</evidence>
<keyword evidence="2" id="KW-1185">Reference proteome</keyword>